<evidence type="ECO:0000313" key="14">
    <source>
        <dbReference type="EMBL" id="GLK69677.1"/>
    </source>
</evidence>
<feature type="binding site" description="axial binding residue" evidence="10">
    <location>
        <position position="320"/>
    </location>
    <ligand>
        <name>heme c</name>
        <dbReference type="ChEBI" id="CHEBI:61717"/>
        <label>3</label>
    </ligand>
    <ligandPart>
        <name>Fe</name>
        <dbReference type="ChEBI" id="CHEBI:18248"/>
    </ligandPart>
</feature>
<evidence type="ECO:0000256" key="9">
    <source>
        <dbReference type="PIRSR" id="PIRSR000018-50"/>
    </source>
</evidence>
<dbReference type="Pfam" id="PF00034">
    <property type="entry name" value="Cytochrom_C"/>
    <property type="match status" value="1"/>
</dbReference>
<dbReference type="InterPro" id="IPR009056">
    <property type="entry name" value="Cyt_c-like_dom"/>
</dbReference>
<feature type="signal peptide" evidence="12">
    <location>
        <begin position="1"/>
        <end position="27"/>
    </location>
</feature>
<comment type="cofactor">
    <cofactor evidence="9">
        <name>heme c</name>
        <dbReference type="ChEBI" id="CHEBI:61717"/>
    </cofactor>
    <text evidence="9">Binds 3 heme c groups covalently per subunit.</text>
</comment>
<evidence type="ECO:0000259" key="13">
    <source>
        <dbReference type="PROSITE" id="PS51007"/>
    </source>
</evidence>
<evidence type="ECO:0000256" key="6">
    <source>
        <dbReference type="ARBA" id="ARBA00022737"/>
    </source>
</evidence>
<dbReference type="GO" id="GO:0016614">
    <property type="term" value="F:oxidoreductase activity, acting on CH-OH group of donors"/>
    <property type="evidence" value="ECO:0007669"/>
    <property type="project" value="InterPro"/>
</dbReference>
<dbReference type="AlphaFoldDB" id="A0A9W6J2X1"/>
<feature type="chain" id="PRO_5040754616" evidence="12">
    <location>
        <begin position="28"/>
        <end position="418"/>
    </location>
</feature>
<evidence type="ECO:0000313" key="15">
    <source>
        <dbReference type="Proteomes" id="UP001143372"/>
    </source>
</evidence>
<evidence type="ECO:0000256" key="3">
    <source>
        <dbReference type="ARBA" id="ARBA00022617"/>
    </source>
</evidence>
<comment type="caution">
    <text evidence="14">The sequence shown here is derived from an EMBL/GenBank/DDBJ whole genome shotgun (WGS) entry which is preliminary data.</text>
</comment>
<feature type="region of interest" description="Disordered" evidence="11">
    <location>
        <begin position="396"/>
        <end position="418"/>
    </location>
</feature>
<dbReference type="Gene3D" id="1.10.760.10">
    <property type="entry name" value="Cytochrome c-like domain"/>
    <property type="match status" value="3"/>
</dbReference>
<evidence type="ECO:0000256" key="7">
    <source>
        <dbReference type="ARBA" id="ARBA00023004"/>
    </source>
</evidence>
<comment type="subcellular location">
    <subcellularLocation>
        <location evidence="1">Cell membrane</location>
    </subcellularLocation>
</comment>
<evidence type="ECO:0000256" key="12">
    <source>
        <dbReference type="SAM" id="SignalP"/>
    </source>
</evidence>
<evidence type="ECO:0000256" key="8">
    <source>
        <dbReference type="ARBA" id="ARBA00023136"/>
    </source>
</evidence>
<dbReference type="GO" id="GO:0020037">
    <property type="term" value="F:heme binding"/>
    <property type="evidence" value="ECO:0007669"/>
    <property type="project" value="InterPro"/>
</dbReference>
<keyword evidence="6" id="KW-0677">Repeat</keyword>
<accession>A0A9W6J2X1</accession>
<organism evidence="14 15">
    <name type="scientific">Hansschlegelia plantiphila</name>
    <dbReference type="NCBI Taxonomy" id="374655"/>
    <lineage>
        <taxon>Bacteria</taxon>
        <taxon>Pseudomonadati</taxon>
        <taxon>Pseudomonadota</taxon>
        <taxon>Alphaproteobacteria</taxon>
        <taxon>Hyphomicrobiales</taxon>
        <taxon>Methylopilaceae</taxon>
        <taxon>Hansschlegelia</taxon>
    </lineage>
</organism>
<protein>
    <submittedName>
        <fullName evidence="14">Alcohol dehydrogenase</fullName>
    </submittedName>
</protein>
<dbReference type="PIRSF" id="PIRSF000018">
    <property type="entry name" value="Mb_ADH_cyt_c"/>
    <property type="match status" value="1"/>
</dbReference>
<evidence type="ECO:0000256" key="5">
    <source>
        <dbReference type="ARBA" id="ARBA00022729"/>
    </source>
</evidence>
<reference evidence="14" key="1">
    <citation type="journal article" date="2014" name="Int. J. Syst. Evol. Microbiol.">
        <title>Complete genome sequence of Corynebacterium casei LMG S-19264T (=DSM 44701T), isolated from a smear-ripened cheese.</title>
        <authorList>
            <consortium name="US DOE Joint Genome Institute (JGI-PGF)"/>
            <person name="Walter F."/>
            <person name="Albersmeier A."/>
            <person name="Kalinowski J."/>
            <person name="Ruckert C."/>
        </authorList>
    </citation>
    <scope>NUCLEOTIDE SEQUENCE</scope>
    <source>
        <strain evidence="14">VKM B-2347</strain>
    </source>
</reference>
<sequence>MIMTGLIRNIAAAAALVLAFAPVSARADAQSDLVARGEYVTRAADCVACHTVPGGKQFTGGRPFKLPFGVLYSPNLTPDETTGIAGYSDDDWVRMLHEGVGRGGKHLYPAMPYASYTGMSREDALAVKAYLMSLAPVHAPAPENDIGFPFNQRWGMMFWNLLNNPNKRFEPDPAKSAEYNRGAYLVDTLGHCGECHTPRNLTMGLKNSKKFAGAEQEGWLAYNLTSDPKSGLGGWTDEQLAEYLSTGQTAGRGPASGPMAEAVEHSLSHLKPEDIKAIVTYLRGVPGQPDGPPAAVAGASPGPADPLGERLFAQACAGCHLPNGAGRQSPWAALGGAHTAADPAGTNLVKVLTEGTQLNTRQGLMFMHPFTGAYNDRELAALGNYVRSQFGYQPGAITPEQIAKQREEASPKPSKPST</sequence>
<dbReference type="GO" id="GO:0005886">
    <property type="term" value="C:plasma membrane"/>
    <property type="evidence" value="ECO:0007669"/>
    <property type="project" value="UniProtKB-SubCell"/>
</dbReference>
<keyword evidence="8" id="KW-0472">Membrane</keyword>
<feature type="binding site" description="covalent" evidence="9">
    <location>
        <position position="49"/>
    </location>
    <ligand>
        <name>heme c</name>
        <dbReference type="ChEBI" id="CHEBI:61717"/>
        <label>1</label>
    </ligand>
</feature>
<name>A0A9W6J2X1_9HYPH</name>
<dbReference type="InterPro" id="IPR014353">
    <property type="entry name" value="Membr-bd_ADH_cyt_c"/>
</dbReference>
<evidence type="ECO:0000256" key="2">
    <source>
        <dbReference type="ARBA" id="ARBA00022475"/>
    </source>
</evidence>
<keyword evidence="4 10" id="KW-0479">Metal-binding</keyword>
<dbReference type="Proteomes" id="UP001143372">
    <property type="component" value="Unassembled WGS sequence"/>
</dbReference>
<feature type="binding site" description="covalent" evidence="9">
    <location>
        <position position="319"/>
    </location>
    <ligand>
        <name>heme c</name>
        <dbReference type="ChEBI" id="CHEBI:61717"/>
        <label>3</label>
    </ligand>
</feature>
<evidence type="ECO:0000256" key="4">
    <source>
        <dbReference type="ARBA" id="ARBA00022723"/>
    </source>
</evidence>
<dbReference type="InterPro" id="IPR036909">
    <property type="entry name" value="Cyt_c-like_dom_sf"/>
</dbReference>
<feature type="domain" description="Cytochrome c" evidence="13">
    <location>
        <begin position="177"/>
        <end position="286"/>
    </location>
</feature>
<feature type="binding site" description="covalent" evidence="9">
    <location>
        <position position="316"/>
    </location>
    <ligand>
        <name>heme c</name>
        <dbReference type="ChEBI" id="CHEBI:61717"/>
        <label>3</label>
    </ligand>
</feature>
<proteinExistence type="predicted"/>
<keyword evidence="2" id="KW-1003">Cell membrane</keyword>
<evidence type="ECO:0000256" key="1">
    <source>
        <dbReference type="ARBA" id="ARBA00004236"/>
    </source>
</evidence>
<feature type="binding site" description="covalent" evidence="9">
    <location>
        <position position="195"/>
    </location>
    <ligand>
        <name>heme c</name>
        <dbReference type="ChEBI" id="CHEBI:61717"/>
        <label>2</label>
    </ligand>
</feature>
<dbReference type="InterPro" id="IPR051459">
    <property type="entry name" value="Cytochrome_c-type_DH"/>
</dbReference>
<dbReference type="PANTHER" id="PTHR35008">
    <property type="entry name" value="BLL4482 PROTEIN-RELATED"/>
    <property type="match status" value="1"/>
</dbReference>
<dbReference type="PANTHER" id="PTHR35008:SF8">
    <property type="entry name" value="ALCOHOL DEHYDROGENASE CYTOCHROME C SUBUNIT"/>
    <property type="match status" value="1"/>
</dbReference>
<dbReference type="EMBL" id="BSFI01000023">
    <property type="protein sequence ID" value="GLK69677.1"/>
    <property type="molecule type" value="Genomic_DNA"/>
</dbReference>
<keyword evidence="5 12" id="KW-0732">Signal</keyword>
<evidence type="ECO:0000256" key="11">
    <source>
        <dbReference type="SAM" id="MobiDB-lite"/>
    </source>
</evidence>
<keyword evidence="7 10" id="KW-0408">Iron</keyword>
<dbReference type="PROSITE" id="PS51007">
    <property type="entry name" value="CYTC"/>
    <property type="match status" value="3"/>
</dbReference>
<reference evidence="14" key="2">
    <citation type="submission" date="2023-01" db="EMBL/GenBank/DDBJ databases">
        <authorList>
            <person name="Sun Q."/>
            <person name="Evtushenko L."/>
        </authorList>
    </citation>
    <scope>NUCLEOTIDE SEQUENCE</scope>
    <source>
        <strain evidence="14">VKM B-2347</strain>
    </source>
</reference>
<keyword evidence="3 9" id="KW-0349">Heme</keyword>
<evidence type="ECO:0000256" key="10">
    <source>
        <dbReference type="PIRSR" id="PIRSR000018-51"/>
    </source>
</evidence>
<dbReference type="SUPFAM" id="SSF46626">
    <property type="entry name" value="Cytochrome c"/>
    <property type="match status" value="3"/>
</dbReference>
<feature type="binding site" description="covalent" evidence="9">
    <location>
        <position position="46"/>
    </location>
    <ligand>
        <name>heme c</name>
        <dbReference type="ChEBI" id="CHEBI:61717"/>
        <label>1</label>
    </ligand>
</feature>
<feature type="binding site" description="axial binding residue" evidence="10">
    <location>
        <position position="196"/>
    </location>
    <ligand>
        <name>heme c</name>
        <dbReference type="ChEBI" id="CHEBI:61717"/>
        <label>2</label>
    </ligand>
    <ligandPart>
        <name>Fe</name>
        <dbReference type="ChEBI" id="CHEBI:18248"/>
    </ligandPart>
</feature>
<feature type="domain" description="Cytochrome c" evidence="13">
    <location>
        <begin position="303"/>
        <end position="390"/>
    </location>
</feature>
<feature type="binding site" description="axial binding residue" evidence="10">
    <location>
        <position position="50"/>
    </location>
    <ligand>
        <name>heme c</name>
        <dbReference type="ChEBI" id="CHEBI:61717"/>
        <label>1</label>
    </ligand>
    <ligandPart>
        <name>Fe</name>
        <dbReference type="ChEBI" id="CHEBI:18248"/>
    </ligandPart>
</feature>
<keyword evidence="15" id="KW-1185">Reference proteome</keyword>
<dbReference type="Pfam" id="PF13442">
    <property type="entry name" value="Cytochrome_CBB3"/>
    <property type="match status" value="1"/>
</dbReference>
<dbReference type="GO" id="GO:0009055">
    <property type="term" value="F:electron transfer activity"/>
    <property type="evidence" value="ECO:0007669"/>
    <property type="project" value="InterPro"/>
</dbReference>
<feature type="domain" description="Cytochrome c" evidence="13">
    <location>
        <begin position="32"/>
        <end position="135"/>
    </location>
</feature>
<dbReference type="GO" id="GO:0005506">
    <property type="term" value="F:iron ion binding"/>
    <property type="evidence" value="ECO:0007669"/>
    <property type="project" value="InterPro"/>
</dbReference>
<gene>
    <name evidence="14" type="ORF">GCM10008179_33150</name>
</gene>
<feature type="binding site" description="covalent" evidence="9">
    <location>
        <position position="192"/>
    </location>
    <ligand>
        <name>heme c</name>
        <dbReference type="ChEBI" id="CHEBI:61717"/>
        <label>2</label>
    </ligand>
</feature>